<evidence type="ECO:0000313" key="2">
    <source>
        <dbReference type="EMBL" id="TMQ65212.1"/>
    </source>
</evidence>
<reference evidence="2 3" key="1">
    <citation type="journal article" date="2019" name="Nat. Microbiol.">
        <title>Mediterranean grassland soil C-N compound turnover is dependent on rainfall and depth, and is mediated by genomically divergent microorganisms.</title>
        <authorList>
            <person name="Diamond S."/>
            <person name="Andeer P.F."/>
            <person name="Li Z."/>
            <person name="Crits-Christoph A."/>
            <person name="Burstein D."/>
            <person name="Anantharaman K."/>
            <person name="Lane K.R."/>
            <person name="Thomas B.C."/>
            <person name="Pan C."/>
            <person name="Northen T.R."/>
            <person name="Banfield J.F."/>
        </authorList>
    </citation>
    <scope>NUCLEOTIDE SEQUENCE [LARGE SCALE GENOMIC DNA]</scope>
    <source>
        <strain evidence="2">WS_9</strain>
    </source>
</reference>
<dbReference type="SUPFAM" id="SSF49503">
    <property type="entry name" value="Cupredoxins"/>
    <property type="match status" value="1"/>
</dbReference>
<gene>
    <name evidence="2" type="ORF">E6K79_05450</name>
</gene>
<evidence type="ECO:0000259" key="1">
    <source>
        <dbReference type="Pfam" id="PF13473"/>
    </source>
</evidence>
<organism evidence="2 3">
    <name type="scientific">Eiseniibacteriota bacterium</name>
    <dbReference type="NCBI Taxonomy" id="2212470"/>
    <lineage>
        <taxon>Bacteria</taxon>
        <taxon>Candidatus Eiseniibacteriota</taxon>
    </lineage>
</organism>
<evidence type="ECO:0000313" key="3">
    <source>
        <dbReference type="Proteomes" id="UP000317691"/>
    </source>
</evidence>
<protein>
    <recommendedName>
        <fullName evidence="1">EfeO-type cupredoxin-like domain-containing protein</fullName>
    </recommendedName>
</protein>
<dbReference type="InterPro" id="IPR028096">
    <property type="entry name" value="EfeO_Cupredoxin"/>
</dbReference>
<dbReference type="Gene3D" id="2.60.40.420">
    <property type="entry name" value="Cupredoxins - blue copper proteins"/>
    <property type="match status" value="1"/>
</dbReference>
<dbReference type="Pfam" id="PF13473">
    <property type="entry name" value="Cupredoxin_1"/>
    <property type="match status" value="1"/>
</dbReference>
<sequence length="140" mass="15483">MMGMPIIRRKETPVMKRIALTLVLVLALVGAALAFVGRDKEKNLPPTRTVVMSMKDYTFNDQNPTLAFKPGERVRFIITNDEPTPVKHNFRIVGMDVPCERELSPGESREVIVTIPPSGEFAYTCCTHPGMGGKLVVAGR</sequence>
<name>A0A538TNK7_UNCEI</name>
<accession>A0A538TNK7</accession>
<comment type="caution">
    <text evidence="2">The sequence shown here is derived from an EMBL/GenBank/DDBJ whole genome shotgun (WGS) entry which is preliminary data.</text>
</comment>
<dbReference type="AlphaFoldDB" id="A0A538TNK7"/>
<dbReference type="Proteomes" id="UP000317691">
    <property type="component" value="Unassembled WGS sequence"/>
</dbReference>
<feature type="domain" description="EfeO-type cupredoxin-like" evidence="1">
    <location>
        <begin position="32"/>
        <end position="137"/>
    </location>
</feature>
<dbReference type="InterPro" id="IPR008972">
    <property type="entry name" value="Cupredoxin"/>
</dbReference>
<dbReference type="CDD" id="cd00920">
    <property type="entry name" value="Cupredoxin"/>
    <property type="match status" value="1"/>
</dbReference>
<proteinExistence type="predicted"/>
<dbReference type="EMBL" id="VBOZ01000014">
    <property type="protein sequence ID" value="TMQ65212.1"/>
    <property type="molecule type" value="Genomic_DNA"/>
</dbReference>